<name>A0A830HTQ7_9CHLO</name>
<dbReference type="AlphaFoldDB" id="A0A830HTQ7"/>
<accession>A0A830HTQ7</accession>
<dbReference type="PANTHER" id="PTHR46361:SF3">
    <property type="entry name" value="ELECTRON CARRIER_ PROTEIN DISULFIDE OXIDOREDUCTASE"/>
    <property type="match status" value="1"/>
</dbReference>
<dbReference type="Pfam" id="PF04784">
    <property type="entry name" value="DUF547"/>
    <property type="match status" value="1"/>
</dbReference>
<proteinExistence type="predicted"/>
<keyword evidence="3" id="KW-1185">Reference proteome</keyword>
<protein>
    <recommendedName>
        <fullName evidence="1">DUF547 domain-containing protein</fullName>
    </recommendedName>
</protein>
<organism evidence="2 3">
    <name type="scientific">Pycnococcus provasolii</name>
    <dbReference type="NCBI Taxonomy" id="41880"/>
    <lineage>
        <taxon>Eukaryota</taxon>
        <taxon>Viridiplantae</taxon>
        <taxon>Chlorophyta</taxon>
        <taxon>Pseudoscourfieldiophyceae</taxon>
        <taxon>Pseudoscourfieldiales</taxon>
        <taxon>Pycnococcaceae</taxon>
        <taxon>Pycnococcus</taxon>
    </lineage>
</organism>
<feature type="domain" description="DUF547" evidence="1">
    <location>
        <begin position="94"/>
        <end position="231"/>
    </location>
</feature>
<evidence type="ECO:0000313" key="2">
    <source>
        <dbReference type="EMBL" id="GHP08871.1"/>
    </source>
</evidence>
<dbReference type="OrthoDB" id="418495at2759"/>
<dbReference type="InterPro" id="IPR006869">
    <property type="entry name" value="DUF547"/>
</dbReference>
<dbReference type="PANTHER" id="PTHR46361">
    <property type="entry name" value="ELECTRON CARRIER/ PROTEIN DISULFIDE OXIDOREDUCTASE"/>
    <property type="match status" value="1"/>
</dbReference>
<dbReference type="EMBL" id="BNJQ01000022">
    <property type="protein sequence ID" value="GHP08871.1"/>
    <property type="molecule type" value="Genomic_DNA"/>
</dbReference>
<dbReference type="Proteomes" id="UP000660262">
    <property type="component" value="Unassembled WGS sequence"/>
</dbReference>
<reference evidence="2" key="1">
    <citation type="submission" date="2020-10" db="EMBL/GenBank/DDBJ databases">
        <title>Unveiling of a novel bifunctional photoreceptor, Dualchrome1, isolated from a cosmopolitan green alga.</title>
        <authorList>
            <person name="Suzuki S."/>
            <person name="Kawachi M."/>
        </authorList>
    </citation>
    <scope>NUCLEOTIDE SEQUENCE</scope>
    <source>
        <strain evidence="2">NIES 2893</strain>
    </source>
</reference>
<comment type="caution">
    <text evidence="2">The sequence shown here is derived from an EMBL/GenBank/DDBJ whole genome shotgun (WGS) entry which is preliminary data.</text>
</comment>
<sequence length="310" mass="34628">MFFVRTVLRRCLSPAETPGVLNRDAEETSMSKSEPEDAATLAKELNSAILNLEVECFADDGSGVDYAAVPGSDAFQTYTERTKALKNVSLDALRALSEDTQRCFWLNLYNALTVHGIVTAFAEAAEKKRSPPLSVLEIKDFWKSTAYDVGGVEFSLDDMEHGILRGNRPHPTQKGATHYFQPSDTEKLKLVLEAEPRIHFCLVCGAQSCPPIRVFVENNLERGLVAAARGFCQREVEVDESRNTVTLSKIFDWYGVDFGAPDTTKLLTSVLGYLPDKDAQRAKLQTLLDKHASPKVKYRAYEWRLNNKNT</sequence>
<evidence type="ECO:0000313" key="3">
    <source>
        <dbReference type="Proteomes" id="UP000660262"/>
    </source>
</evidence>
<gene>
    <name evidence="2" type="ORF">PPROV_000760800</name>
</gene>
<evidence type="ECO:0000259" key="1">
    <source>
        <dbReference type="Pfam" id="PF04784"/>
    </source>
</evidence>